<feature type="domain" description="YjeF N-terminal" evidence="1">
    <location>
        <begin position="16"/>
        <end position="69"/>
    </location>
</feature>
<dbReference type="AlphaFoldDB" id="A0A930UBW2"/>
<evidence type="ECO:0000313" key="3">
    <source>
        <dbReference type="Proteomes" id="UP000604381"/>
    </source>
</evidence>
<comment type="caution">
    <text evidence="2">The sequence shown here is derived from an EMBL/GenBank/DDBJ whole genome shotgun (WGS) entry which is preliminary data.</text>
</comment>
<reference evidence="2" key="1">
    <citation type="submission" date="2020-10" db="EMBL/GenBank/DDBJ databases">
        <title>An improved Amphimedon queenslandica hologenome assembly reveals how three proteobacterial symbionts can extend the metabolic phenotypic of their marine sponge host.</title>
        <authorList>
            <person name="Degnan B."/>
            <person name="Degnan S."/>
            <person name="Xiang X."/>
        </authorList>
    </citation>
    <scope>NUCLEOTIDE SEQUENCE</scope>
    <source>
        <strain evidence="2">AqS2</strain>
    </source>
</reference>
<keyword evidence="3" id="KW-1185">Reference proteome</keyword>
<feature type="non-terminal residue" evidence="2">
    <location>
        <position position="69"/>
    </location>
</feature>
<dbReference type="PROSITE" id="PS51385">
    <property type="entry name" value="YJEF_N"/>
    <property type="match status" value="1"/>
</dbReference>
<name>A0A930UBW2_9GAMM</name>
<gene>
    <name evidence="2" type="ORF">ISN26_03160</name>
</gene>
<dbReference type="EMBL" id="JADHEI010000032">
    <property type="protein sequence ID" value="MBF2735075.1"/>
    <property type="molecule type" value="Genomic_DNA"/>
</dbReference>
<proteinExistence type="predicted"/>
<dbReference type="InterPro" id="IPR004443">
    <property type="entry name" value="YjeF_N_dom"/>
</dbReference>
<evidence type="ECO:0000313" key="2">
    <source>
        <dbReference type="EMBL" id="MBF2735075.1"/>
    </source>
</evidence>
<dbReference type="Gene3D" id="3.40.50.10260">
    <property type="entry name" value="YjeF N-terminal domain"/>
    <property type="match status" value="1"/>
</dbReference>
<dbReference type="InterPro" id="IPR036652">
    <property type="entry name" value="YjeF_N_dom_sf"/>
</dbReference>
<dbReference type="SUPFAM" id="SSF64153">
    <property type="entry name" value="YjeF N-terminal domain-like"/>
    <property type="match status" value="1"/>
</dbReference>
<sequence>MLEEEASLPLATVEQTRRIEAAAFAKEDSFAVMERAAAAVAARARELPAPLVLVAGTGGNGGDAALAAA</sequence>
<protein>
    <submittedName>
        <fullName evidence="2">Bifunctional ADP-dependent NAD(P)H-hydrate dehydratase/NAD(P)H-hydrate epimerase</fullName>
    </submittedName>
</protein>
<accession>A0A930UBW2</accession>
<dbReference type="Proteomes" id="UP000604381">
    <property type="component" value="Unassembled WGS sequence"/>
</dbReference>
<organism evidence="2 3">
    <name type="scientific">Candidatus Amphirhobacter heronislandensis</name>
    <dbReference type="NCBI Taxonomy" id="1732024"/>
    <lineage>
        <taxon>Bacteria</taxon>
        <taxon>Pseudomonadati</taxon>
        <taxon>Pseudomonadota</taxon>
        <taxon>Gammaproteobacteria</taxon>
        <taxon>Candidatus Tethybacterales</taxon>
        <taxon>Candidatus Tethybacteraceae</taxon>
        <taxon>Candidatus Amphirhobacter</taxon>
    </lineage>
</organism>
<evidence type="ECO:0000259" key="1">
    <source>
        <dbReference type="PROSITE" id="PS51385"/>
    </source>
</evidence>